<evidence type="ECO:0000313" key="6">
    <source>
        <dbReference type="Proteomes" id="UP000434957"/>
    </source>
</evidence>
<organism evidence="2 7">
    <name type="scientific">Phytophthora rubi</name>
    <dbReference type="NCBI Taxonomy" id="129364"/>
    <lineage>
        <taxon>Eukaryota</taxon>
        <taxon>Sar</taxon>
        <taxon>Stramenopiles</taxon>
        <taxon>Oomycota</taxon>
        <taxon>Peronosporomycetes</taxon>
        <taxon>Peronosporales</taxon>
        <taxon>Peronosporaceae</taxon>
        <taxon>Phytophthora</taxon>
    </lineage>
</organism>
<evidence type="ECO:0000256" key="1">
    <source>
        <dbReference type="SAM" id="MobiDB-lite"/>
    </source>
</evidence>
<sequence length="78" mass="8750">RLPETEEGLVFADLDKKLLIGARTLVDSCGHYSRPDMLWLGVDARERKHVDYQGSPELKLEKPEKSETASESSGDNHP</sequence>
<accession>A0A6A3H0U5</accession>
<dbReference type="EMBL" id="QXFU01005823">
    <property type="protein sequence ID" value="KAE8962950.1"/>
    <property type="molecule type" value="Genomic_DNA"/>
</dbReference>
<dbReference type="EMBL" id="QXFT01005810">
    <property type="protein sequence ID" value="KAE9271116.1"/>
    <property type="molecule type" value="Genomic_DNA"/>
</dbReference>
<feature type="region of interest" description="Disordered" evidence="1">
    <location>
        <begin position="52"/>
        <end position="78"/>
    </location>
</feature>
<dbReference type="AlphaFoldDB" id="A0A6A3H0U5"/>
<name>A0A6A3H0U5_9STRA</name>
<evidence type="ECO:0000313" key="4">
    <source>
        <dbReference type="EMBL" id="KAE9271116.1"/>
    </source>
</evidence>
<feature type="non-terminal residue" evidence="2">
    <location>
        <position position="1"/>
    </location>
</feature>
<dbReference type="EMBL" id="QXFV01005912">
    <property type="protein sequence ID" value="KAE8963139.1"/>
    <property type="molecule type" value="Genomic_DNA"/>
</dbReference>
<dbReference type="OrthoDB" id="10250282at2759"/>
<dbReference type="InterPro" id="IPR036526">
    <property type="entry name" value="C-N_Hydrolase_sf"/>
</dbReference>
<reference evidence="5 7" key="1">
    <citation type="submission" date="2018-09" db="EMBL/GenBank/DDBJ databases">
        <title>Genomic investigation of the strawberry pathogen Phytophthora fragariae indicates pathogenicity is determined by transcriptional variation in three key races.</title>
        <authorList>
            <person name="Adams T.M."/>
            <person name="Armitage A.D."/>
            <person name="Sobczyk M.K."/>
            <person name="Bates H.J."/>
            <person name="Dunwell J.M."/>
            <person name="Nellist C.F."/>
            <person name="Harrison R.J."/>
        </authorList>
    </citation>
    <scope>NUCLEOTIDE SEQUENCE [LARGE SCALE GENOMIC DNA]</scope>
    <source>
        <strain evidence="3 5">SCRP249</strain>
        <strain evidence="2 7">SCRP324</strain>
        <strain evidence="4 6">SCRP333</strain>
    </source>
</reference>
<dbReference type="Proteomes" id="UP000435112">
    <property type="component" value="Unassembled WGS sequence"/>
</dbReference>
<evidence type="ECO:0000313" key="7">
    <source>
        <dbReference type="Proteomes" id="UP000435112"/>
    </source>
</evidence>
<keyword evidence="6" id="KW-1185">Reference proteome</keyword>
<proteinExistence type="predicted"/>
<dbReference type="SUPFAM" id="SSF56317">
    <property type="entry name" value="Carbon-nitrogen hydrolase"/>
    <property type="match status" value="1"/>
</dbReference>
<evidence type="ECO:0000313" key="3">
    <source>
        <dbReference type="EMBL" id="KAE8963139.1"/>
    </source>
</evidence>
<feature type="compositionally biased region" description="Basic and acidic residues" evidence="1">
    <location>
        <begin position="58"/>
        <end position="78"/>
    </location>
</feature>
<dbReference type="Proteomes" id="UP000429607">
    <property type="component" value="Unassembled WGS sequence"/>
</dbReference>
<protein>
    <submittedName>
        <fullName evidence="2">Uncharacterized protein</fullName>
    </submittedName>
</protein>
<dbReference type="Proteomes" id="UP000434957">
    <property type="component" value="Unassembled WGS sequence"/>
</dbReference>
<gene>
    <name evidence="3" type="ORF">PR001_g29469</name>
    <name evidence="2" type="ORF">PR002_g29442</name>
    <name evidence="4" type="ORF">PR003_g30603</name>
</gene>
<comment type="caution">
    <text evidence="2">The sequence shown here is derived from an EMBL/GenBank/DDBJ whole genome shotgun (WGS) entry which is preliminary data.</text>
</comment>
<evidence type="ECO:0000313" key="2">
    <source>
        <dbReference type="EMBL" id="KAE8962950.1"/>
    </source>
</evidence>
<evidence type="ECO:0000313" key="5">
    <source>
        <dbReference type="Proteomes" id="UP000429607"/>
    </source>
</evidence>